<evidence type="ECO:0000256" key="1">
    <source>
        <dbReference type="SAM" id="MobiDB-lite"/>
    </source>
</evidence>
<dbReference type="AlphaFoldDB" id="A0A1R2CQP9"/>
<dbReference type="InterPro" id="IPR027859">
    <property type="entry name" value="KATNIP_dom"/>
</dbReference>
<dbReference type="Proteomes" id="UP000187209">
    <property type="component" value="Unassembled WGS sequence"/>
</dbReference>
<name>A0A1R2CQP9_9CILI</name>
<sequence>MSINSRQGGNQGRNILKAKHDLIVQEKPDSNSDAYSDSFEAESSHSEAEIETLRSDLVNKLHQMSLEKLKSVASFIESLEPRQAPGRPKPVIHKGKRPYSGKINEHTCEIEIKVLSTWGHAHLAGLTEIEFFNSSQELIKITQSNIHIKNAGGPLTNTSKMIDGEKHTEDDKHMWSIPLPIPPLNLEISINLPENPSGIRIWNYNKSVLDSVKGIKDIQIFKDKELIWEGVVKRGCGNKFDNYATDVPLSSGFIIKSEVIEKEQDNIPVWVGGKTVEEKRKRDQRMRPVASVPRVMHIPDSDNLDDIRIDKGQMNPQNLNYKKTNATTRERKSEKEETGLIPEPTLRILGLNSKKKSEPLKESLESLEFFKITNESRIKRERIIVNPNPNSIPEGKSLLKSKPQTEEKKQRPSDPQDMIEKFLAEQSSTPKQQVHDLRMPNMPRGQMIRICIYSTWGDQHYIGLSGIEIFDDMGDPIKFSNPKDQITASPPDVNILPGYGSDPRTIDKLLDGVNWTCDDLHVWLAPFNKGQVNTIQIDLKAIMTISIIRIWNYNKSRIHSFRGAKDLEIFIDNNLIFKGEIQKAPGRILDADQYCEYLVFTREEGIIRRIETFDWVKDFEHNSQADNELMSTIRLQNRPGTASKHVGEDGRPMTSAKIPKPISSSVSISGRKLRVLILDTWGDAYYVGLTGIQVLGVEGPFVIQRPWIEATPRDMNVIPGYSGDYRTLEKLINNKNQTSDDHNMWLIPYTKGKYHYIDIDLQETSQIIGMTFWNYNKNPEDTSRGVKDLIIYLDGKQITEPNITLRKAPGNSEFDFGQTFLLPYKDQQSSEKIQKLFASAYIKQDYETPCLPSGYILTIKLLSTWGDMHYIGLNGIEVFDNMGKEIISSGIGCRVAAKPNSVRDLDDMNEDVRTPDKLIDGINNTKDDRHMWLAPFQISGTYFNMNGGLTNEVSLIFDKKVVFGYVRIWNYAKTPTRGVKEVMMLIDDSVVYKGFLRQNGPSVILFTGEQIICSRVADQVYLHEGDKVNVLLYNEGKLVGGLDQPKVVAERPMTSVVKQYS</sequence>
<feature type="compositionally biased region" description="Basic and acidic residues" evidence="1">
    <location>
        <begin position="403"/>
        <end position="416"/>
    </location>
</feature>
<feature type="domain" description="KATNIP" evidence="2">
    <location>
        <begin position="416"/>
        <end position="584"/>
    </location>
</feature>
<protein>
    <recommendedName>
        <fullName evidence="2">KATNIP domain-containing protein</fullName>
    </recommendedName>
</protein>
<dbReference type="InterPro" id="IPR026704">
    <property type="entry name" value="KATNIP"/>
</dbReference>
<feature type="domain" description="KATNIP" evidence="2">
    <location>
        <begin position="112"/>
        <end position="264"/>
    </location>
</feature>
<organism evidence="3 4">
    <name type="scientific">Stentor coeruleus</name>
    <dbReference type="NCBI Taxonomy" id="5963"/>
    <lineage>
        <taxon>Eukaryota</taxon>
        <taxon>Sar</taxon>
        <taxon>Alveolata</taxon>
        <taxon>Ciliophora</taxon>
        <taxon>Postciliodesmatophora</taxon>
        <taxon>Heterotrichea</taxon>
        <taxon>Heterotrichida</taxon>
        <taxon>Stentoridae</taxon>
        <taxon>Stentor</taxon>
    </lineage>
</organism>
<evidence type="ECO:0000259" key="2">
    <source>
        <dbReference type="Pfam" id="PF14652"/>
    </source>
</evidence>
<dbReference type="EMBL" id="MPUH01000083">
    <property type="protein sequence ID" value="OMJ91327.1"/>
    <property type="molecule type" value="Genomic_DNA"/>
</dbReference>
<proteinExistence type="predicted"/>
<gene>
    <name evidence="3" type="ORF">SteCoe_6117</name>
</gene>
<dbReference type="PANTHER" id="PTHR21534:SF0">
    <property type="entry name" value="KATANIN-INTERACTING PROTEIN"/>
    <property type="match status" value="1"/>
</dbReference>
<feature type="region of interest" description="Disordered" evidence="1">
    <location>
        <begin position="1"/>
        <end position="46"/>
    </location>
</feature>
<feature type="region of interest" description="Disordered" evidence="1">
    <location>
        <begin position="385"/>
        <end position="416"/>
    </location>
</feature>
<evidence type="ECO:0000313" key="3">
    <source>
        <dbReference type="EMBL" id="OMJ91327.1"/>
    </source>
</evidence>
<feature type="domain" description="KATNIP" evidence="2">
    <location>
        <begin position="677"/>
        <end position="998"/>
    </location>
</feature>
<dbReference type="PANTHER" id="PTHR21534">
    <property type="entry name" value="KATANIN-INTERACTING PROTEIN"/>
    <property type="match status" value="1"/>
</dbReference>
<feature type="compositionally biased region" description="Basic and acidic residues" evidence="1">
    <location>
        <begin position="18"/>
        <end position="30"/>
    </location>
</feature>
<accession>A0A1R2CQP9</accession>
<reference evidence="3 4" key="1">
    <citation type="submission" date="2016-11" db="EMBL/GenBank/DDBJ databases">
        <title>The macronuclear genome of Stentor coeruleus: a giant cell with tiny introns.</title>
        <authorList>
            <person name="Slabodnick M."/>
            <person name="Ruby J.G."/>
            <person name="Reiff S.B."/>
            <person name="Swart E.C."/>
            <person name="Gosai S."/>
            <person name="Prabakaran S."/>
            <person name="Witkowska E."/>
            <person name="Larue G.E."/>
            <person name="Fisher S."/>
            <person name="Freeman R.M."/>
            <person name="Gunawardena J."/>
            <person name="Chu W."/>
            <person name="Stover N.A."/>
            <person name="Gregory B.D."/>
            <person name="Nowacki M."/>
            <person name="Derisi J."/>
            <person name="Roy S.W."/>
            <person name="Marshall W.F."/>
            <person name="Sood P."/>
        </authorList>
    </citation>
    <scope>NUCLEOTIDE SEQUENCE [LARGE SCALE GENOMIC DNA]</scope>
    <source>
        <strain evidence="3">WM001</strain>
    </source>
</reference>
<comment type="caution">
    <text evidence="3">The sequence shown here is derived from an EMBL/GenBank/DDBJ whole genome shotgun (WGS) entry which is preliminary data.</text>
</comment>
<evidence type="ECO:0000313" key="4">
    <source>
        <dbReference type="Proteomes" id="UP000187209"/>
    </source>
</evidence>
<keyword evidence="4" id="KW-1185">Reference proteome</keyword>
<dbReference type="OrthoDB" id="304622at2759"/>
<dbReference type="Pfam" id="PF14652">
    <property type="entry name" value="DUF4457"/>
    <property type="match status" value="3"/>
</dbReference>